<dbReference type="RefSeq" id="WP_382406576.1">
    <property type="nucleotide sequence ID" value="NZ_JBHSGU010000002.1"/>
</dbReference>
<dbReference type="GO" id="GO:0003746">
    <property type="term" value="F:translation elongation factor activity"/>
    <property type="evidence" value="ECO:0007669"/>
    <property type="project" value="UniProtKB-KW"/>
</dbReference>
<keyword evidence="2" id="KW-0251">Elongation factor</keyword>
<dbReference type="EMBL" id="JBHSGU010000002">
    <property type="protein sequence ID" value="MFC4699755.1"/>
    <property type="molecule type" value="Genomic_DNA"/>
</dbReference>
<feature type="region of interest" description="Disordered" evidence="1">
    <location>
        <begin position="239"/>
        <end position="258"/>
    </location>
</feature>
<keyword evidence="3" id="KW-1185">Reference proteome</keyword>
<organism evidence="2 3">
    <name type="scientific">Glaciecola siphonariae</name>
    <dbReference type="NCBI Taxonomy" id="521012"/>
    <lineage>
        <taxon>Bacteria</taxon>
        <taxon>Pseudomonadati</taxon>
        <taxon>Pseudomonadota</taxon>
        <taxon>Gammaproteobacteria</taxon>
        <taxon>Alteromonadales</taxon>
        <taxon>Alteromonadaceae</taxon>
        <taxon>Glaciecola</taxon>
    </lineage>
</organism>
<evidence type="ECO:0000313" key="3">
    <source>
        <dbReference type="Proteomes" id="UP001595897"/>
    </source>
</evidence>
<proteinExistence type="predicted"/>
<name>A0ABV9LV70_9ALTE</name>
<accession>A0ABV9LV70</accession>
<dbReference type="Pfam" id="PF04315">
    <property type="entry name" value="EpmC"/>
    <property type="match status" value="1"/>
</dbReference>
<dbReference type="Proteomes" id="UP001595897">
    <property type="component" value="Unassembled WGS sequence"/>
</dbReference>
<evidence type="ECO:0000256" key="1">
    <source>
        <dbReference type="SAM" id="MobiDB-lite"/>
    </source>
</evidence>
<evidence type="ECO:0000313" key="2">
    <source>
        <dbReference type="EMBL" id="MFC4699755.1"/>
    </source>
</evidence>
<comment type="caution">
    <text evidence="2">The sequence shown here is derived from an EMBL/GenBank/DDBJ whole genome shotgun (WGS) entry which is preliminary data.</text>
</comment>
<dbReference type="InterPro" id="IPR007411">
    <property type="entry name" value="EpmC"/>
</dbReference>
<keyword evidence="2" id="KW-0648">Protein biosynthesis</keyword>
<protein>
    <submittedName>
        <fullName evidence="2">Elongation factor P hydroxylase</fullName>
    </submittedName>
</protein>
<reference evidence="3" key="1">
    <citation type="journal article" date="2019" name="Int. J. Syst. Evol. Microbiol.">
        <title>The Global Catalogue of Microorganisms (GCM) 10K type strain sequencing project: providing services to taxonomists for standard genome sequencing and annotation.</title>
        <authorList>
            <consortium name="The Broad Institute Genomics Platform"/>
            <consortium name="The Broad Institute Genome Sequencing Center for Infectious Disease"/>
            <person name="Wu L."/>
            <person name="Ma J."/>
        </authorList>
    </citation>
    <scope>NUCLEOTIDE SEQUENCE [LARGE SCALE GENOMIC DNA]</scope>
    <source>
        <strain evidence="3">KACC 12507</strain>
    </source>
</reference>
<gene>
    <name evidence="2" type="ORF">ACFO4O_06255</name>
</gene>
<sequence>MQYNQTSDTSPSVFSDAADTLVALFNAEFASDELPVSERSYLIAQASEPIYLPYDAAPHHYFAHQQLAQENTLRYLGGALSDLPSGNKIFFTCDYFASALHEIAHWCIAGKTRRRQVDYGYWYAPDGRSLEQQKAFEQAEIKPQAIEWAFSLACNKPFKVSNDNLSLPDHDCTSFANAVYQQLCDYQQRGFMPRAQRFLDILNAHYNGEKAEKAENAEKAEQNDKGGLPNLSMLAKSNESMTLTRSQQSTHNMRNLCL</sequence>